<organism evidence="6 7">
    <name type="scientific">Babjeviella inositovora NRRL Y-12698</name>
    <dbReference type="NCBI Taxonomy" id="984486"/>
    <lineage>
        <taxon>Eukaryota</taxon>
        <taxon>Fungi</taxon>
        <taxon>Dikarya</taxon>
        <taxon>Ascomycota</taxon>
        <taxon>Saccharomycotina</taxon>
        <taxon>Pichiomycetes</taxon>
        <taxon>Serinales incertae sedis</taxon>
        <taxon>Babjeviella</taxon>
    </lineage>
</organism>
<dbReference type="PROSITE" id="PS51083">
    <property type="entry name" value="ZF_HIT"/>
    <property type="match status" value="1"/>
</dbReference>
<evidence type="ECO:0000313" key="6">
    <source>
        <dbReference type="EMBL" id="ODQ78470.1"/>
    </source>
</evidence>
<dbReference type="RefSeq" id="XP_018983798.1">
    <property type="nucleotide sequence ID" value="XM_019131915.1"/>
</dbReference>
<dbReference type="GeneID" id="30149768"/>
<dbReference type="EMBL" id="KV454435">
    <property type="protein sequence ID" value="ODQ78470.1"/>
    <property type="molecule type" value="Genomic_DNA"/>
</dbReference>
<dbReference type="GO" id="GO:0008270">
    <property type="term" value="F:zinc ion binding"/>
    <property type="evidence" value="ECO:0007669"/>
    <property type="project" value="UniProtKB-UniRule"/>
</dbReference>
<dbReference type="GO" id="GO:0006338">
    <property type="term" value="P:chromatin remodeling"/>
    <property type="evidence" value="ECO:0007669"/>
    <property type="project" value="InterPro"/>
</dbReference>
<dbReference type="STRING" id="984486.A0A1E3QLE3"/>
<dbReference type="PANTHER" id="PTHR13093">
    <property type="entry name" value="ZINC FINGER HIT DOMAIN CONTAINING PROTEIN 1"/>
    <property type="match status" value="1"/>
</dbReference>
<evidence type="ECO:0000259" key="5">
    <source>
        <dbReference type="PROSITE" id="PS51083"/>
    </source>
</evidence>
<evidence type="ECO:0000313" key="7">
    <source>
        <dbReference type="Proteomes" id="UP000094336"/>
    </source>
</evidence>
<keyword evidence="2 4" id="KW-0863">Zinc-finger</keyword>
<reference evidence="7" key="1">
    <citation type="submission" date="2016-05" db="EMBL/GenBank/DDBJ databases">
        <title>Comparative genomics of biotechnologically important yeasts.</title>
        <authorList>
            <consortium name="DOE Joint Genome Institute"/>
            <person name="Riley R."/>
            <person name="Haridas S."/>
            <person name="Wolfe K.H."/>
            <person name="Lopes M.R."/>
            <person name="Hittinger C.T."/>
            <person name="Goker M."/>
            <person name="Salamov A."/>
            <person name="Wisecaver J."/>
            <person name="Long T.M."/>
            <person name="Aerts A.L."/>
            <person name="Barry K."/>
            <person name="Choi C."/>
            <person name="Clum A."/>
            <person name="Coughlan A.Y."/>
            <person name="Deshpande S."/>
            <person name="Douglass A.P."/>
            <person name="Hanson S.J."/>
            <person name="Klenk H.-P."/>
            <person name="Labutti K."/>
            <person name="Lapidus A."/>
            <person name="Lindquist E."/>
            <person name="Lipzen A."/>
            <person name="Meier-Kolthoff J.P."/>
            <person name="Ohm R.A."/>
            <person name="Otillar R.P."/>
            <person name="Pangilinan J."/>
            <person name="Peng Y."/>
            <person name="Rokas A."/>
            <person name="Rosa C.A."/>
            <person name="Scheuner C."/>
            <person name="Sibirny A.A."/>
            <person name="Slot J.C."/>
            <person name="Stielow J.B."/>
            <person name="Sun H."/>
            <person name="Kurtzman C.P."/>
            <person name="Blackwell M."/>
            <person name="Grigoriev I.V."/>
            <person name="Jeffries T.W."/>
        </authorList>
    </citation>
    <scope>NUCLEOTIDE SEQUENCE [LARGE SCALE GENOMIC DNA]</scope>
    <source>
        <strain evidence="7">NRRL Y-12698</strain>
    </source>
</reference>
<keyword evidence="1" id="KW-0479">Metal-binding</keyword>
<dbReference type="OrthoDB" id="74807at2759"/>
<keyword evidence="3" id="KW-0862">Zinc</keyword>
<evidence type="ECO:0000256" key="3">
    <source>
        <dbReference type="ARBA" id="ARBA00022833"/>
    </source>
</evidence>
<feature type="domain" description="HIT-type" evidence="5">
    <location>
        <begin position="181"/>
        <end position="213"/>
    </location>
</feature>
<accession>A0A1E3QLE3</accession>
<evidence type="ECO:0000256" key="1">
    <source>
        <dbReference type="ARBA" id="ARBA00022723"/>
    </source>
</evidence>
<name>A0A1E3QLE3_9ASCO</name>
<proteinExistence type="predicted"/>
<dbReference type="CDD" id="cd21437">
    <property type="entry name" value="zf-HIT_ZNHIT1_like"/>
    <property type="match status" value="1"/>
</dbReference>
<dbReference type="Proteomes" id="UP000094336">
    <property type="component" value="Unassembled WGS sequence"/>
</dbReference>
<dbReference type="AlphaFoldDB" id="A0A1E3QLE3"/>
<sequence>MLVQEIPKGYNPNVYFSSSINLSKKPLAVFEKPATPTPLIAGAESDAQLDTPAELTSLQRGKRNTGVVNYNISQLSQQSTTTYVQQTSQATLTLLEERKSSKRFQELDRENYAQDKTFEIPKNGFTKNRTGVTHNTKRILASRKNLGNYIDELDDQTIGLVFNLESYEDKNTTNKNAIKLCSICGNNASMKCVRCGVRFCCLKCNNLHNDTKCTSYSG</sequence>
<protein>
    <recommendedName>
        <fullName evidence="5">HIT-type domain-containing protein</fullName>
    </recommendedName>
</protein>
<evidence type="ECO:0000256" key="4">
    <source>
        <dbReference type="PROSITE-ProRule" id="PRU00453"/>
    </source>
</evidence>
<dbReference type="GO" id="GO:0005634">
    <property type="term" value="C:nucleus"/>
    <property type="evidence" value="ECO:0007669"/>
    <property type="project" value="UniProtKB-ARBA"/>
</dbReference>
<keyword evidence="7" id="KW-1185">Reference proteome</keyword>
<dbReference type="Pfam" id="PF04438">
    <property type="entry name" value="zf-HIT"/>
    <property type="match status" value="1"/>
</dbReference>
<dbReference type="InterPro" id="IPR039723">
    <property type="entry name" value="Vps71/ZNHIT1"/>
</dbReference>
<gene>
    <name evidence="6" type="ORF">BABINDRAFT_39213</name>
</gene>
<dbReference type="InterPro" id="IPR007529">
    <property type="entry name" value="Znf_HIT"/>
</dbReference>
<evidence type="ECO:0000256" key="2">
    <source>
        <dbReference type="ARBA" id="ARBA00022771"/>
    </source>
</evidence>